<dbReference type="PANTHER" id="PTHR30086">
    <property type="entry name" value="ARGININE EXPORTER PROTEIN ARGO"/>
    <property type="match status" value="1"/>
</dbReference>
<sequence length="215" mass="22203">MLGTGAVLGVAAVSLGMVLTPGPNMIYLVSRSIAQGRRAGIVSLGGVALGFLVYLTAANLGLSVVFLAVPGLYATVKLAGAAYLAWLAWQALRPGGTAVFAPRDVPHDPPRRLFVMGLTTNLLNPKIAVMYLSLIPQFVDPGAGHVLLQGFALGAVQVAVSLAVNLAIVLAAGSIAALLSRHPSWLRIQRYAMGSVLGMLAVTLAVDDSRPARTA</sequence>
<dbReference type="Pfam" id="PF01810">
    <property type="entry name" value="LysE"/>
    <property type="match status" value="1"/>
</dbReference>
<feature type="transmembrane region" description="Helical" evidence="6">
    <location>
        <begin position="113"/>
        <end position="135"/>
    </location>
</feature>
<feature type="transmembrane region" description="Helical" evidence="6">
    <location>
        <begin position="41"/>
        <end position="66"/>
    </location>
</feature>
<feature type="transmembrane region" description="Helical" evidence="6">
    <location>
        <begin position="72"/>
        <end position="92"/>
    </location>
</feature>
<gene>
    <name evidence="7" type="ORF">SAMN05192584_11164</name>
</gene>
<accession>A0A1I4E006</accession>
<evidence type="ECO:0000256" key="2">
    <source>
        <dbReference type="ARBA" id="ARBA00022475"/>
    </source>
</evidence>
<dbReference type="PANTHER" id="PTHR30086:SF20">
    <property type="entry name" value="ARGININE EXPORTER PROTEIN ARGO-RELATED"/>
    <property type="match status" value="1"/>
</dbReference>
<dbReference type="GO" id="GO:0015171">
    <property type="term" value="F:amino acid transmembrane transporter activity"/>
    <property type="evidence" value="ECO:0007669"/>
    <property type="project" value="TreeGrafter"/>
</dbReference>
<protein>
    <submittedName>
        <fullName evidence="7">Threonine/homoserine/homoserine lactone efflux protein</fullName>
    </submittedName>
</protein>
<evidence type="ECO:0000313" key="7">
    <source>
        <dbReference type="EMBL" id="SFK98320.1"/>
    </source>
</evidence>
<dbReference type="GO" id="GO:0005886">
    <property type="term" value="C:plasma membrane"/>
    <property type="evidence" value="ECO:0007669"/>
    <property type="project" value="UniProtKB-SubCell"/>
</dbReference>
<evidence type="ECO:0000256" key="3">
    <source>
        <dbReference type="ARBA" id="ARBA00022692"/>
    </source>
</evidence>
<evidence type="ECO:0000256" key="6">
    <source>
        <dbReference type="SAM" id="Phobius"/>
    </source>
</evidence>
<feature type="transmembrane region" description="Helical" evidence="6">
    <location>
        <begin position="155"/>
        <end position="179"/>
    </location>
</feature>
<name>A0A1I4E006_9ACTN</name>
<keyword evidence="2" id="KW-1003">Cell membrane</keyword>
<dbReference type="OrthoDB" id="3175972at2"/>
<evidence type="ECO:0000256" key="5">
    <source>
        <dbReference type="ARBA" id="ARBA00023136"/>
    </source>
</evidence>
<keyword evidence="4 6" id="KW-1133">Transmembrane helix</keyword>
<keyword evidence="8" id="KW-1185">Reference proteome</keyword>
<dbReference type="RefSeq" id="WP_093850505.1">
    <property type="nucleotide sequence ID" value="NZ_FOSG01000011.1"/>
</dbReference>
<dbReference type="Proteomes" id="UP000198928">
    <property type="component" value="Unassembled WGS sequence"/>
</dbReference>
<evidence type="ECO:0000313" key="8">
    <source>
        <dbReference type="Proteomes" id="UP000198928"/>
    </source>
</evidence>
<reference evidence="8" key="1">
    <citation type="submission" date="2016-10" db="EMBL/GenBank/DDBJ databases">
        <authorList>
            <person name="Varghese N."/>
            <person name="Submissions S."/>
        </authorList>
    </citation>
    <scope>NUCLEOTIDE SEQUENCE [LARGE SCALE GENOMIC DNA]</scope>
    <source>
        <strain evidence="8">PL19</strain>
    </source>
</reference>
<keyword evidence="3 6" id="KW-0812">Transmembrane</keyword>
<proteinExistence type="predicted"/>
<feature type="transmembrane region" description="Helical" evidence="6">
    <location>
        <begin position="6"/>
        <end position="29"/>
    </location>
</feature>
<dbReference type="AlphaFoldDB" id="A0A1I4E006"/>
<organism evidence="7 8">
    <name type="scientific">Streptomyces pini</name>
    <dbReference type="NCBI Taxonomy" id="1520580"/>
    <lineage>
        <taxon>Bacteria</taxon>
        <taxon>Bacillati</taxon>
        <taxon>Actinomycetota</taxon>
        <taxon>Actinomycetes</taxon>
        <taxon>Kitasatosporales</taxon>
        <taxon>Streptomycetaceae</taxon>
        <taxon>Streptomyces</taxon>
    </lineage>
</organism>
<dbReference type="PIRSF" id="PIRSF006324">
    <property type="entry name" value="LeuE"/>
    <property type="match status" value="1"/>
</dbReference>
<evidence type="ECO:0000256" key="4">
    <source>
        <dbReference type="ARBA" id="ARBA00022989"/>
    </source>
</evidence>
<keyword evidence="5 6" id="KW-0472">Membrane</keyword>
<evidence type="ECO:0000256" key="1">
    <source>
        <dbReference type="ARBA" id="ARBA00004651"/>
    </source>
</evidence>
<dbReference type="InterPro" id="IPR001123">
    <property type="entry name" value="LeuE-type"/>
</dbReference>
<comment type="subcellular location">
    <subcellularLocation>
        <location evidence="1">Cell membrane</location>
        <topology evidence="1">Multi-pass membrane protein</topology>
    </subcellularLocation>
</comment>
<dbReference type="EMBL" id="FOSG01000011">
    <property type="protein sequence ID" value="SFK98320.1"/>
    <property type="molecule type" value="Genomic_DNA"/>
</dbReference>